<organism evidence="2">
    <name type="scientific">Solanum chilense</name>
    <name type="common">Tomato</name>
    <name type="synonym">Lycopersicon chilense</name>
    <dbReference type="NCBI Taxonomy" id="4083"/>
    <lineage>
        <taxon>Eukaryota</taxon>
        <taxon>Viridiplantae</taxon>
        <taxon>Streptophyta</taxon>
        <taxon>Embryophyta</taxon>
        <taxon>Tracheophyta</taxon>
        <taxon>Spermatophyta</taxon>
        <taxon>Magnoliopsida</taxon>
        <taxon>eudicotyledons</taxon>
        <taxon>Gunneridae</taxon>
        <taxon>Pentapetalae</taxon>
        <taxon>asterids</taxon>
        <taxon>lamiids</taxon>
        <taxon>Solanales</taxon>
        <taxon>Solanaceae</taxon>
        <taxon>Solanoideae</taxon>
        <taxon>Solaneae</taxon>
        <taxon>Solanum</taxon>
        <taxon>Solanum subgen. Lycopersicon</taxon>
    </lineage>
</organism>
<proteinExistence type="predicted"/>
<evidence type="ECO:0000313" key="2">
    <source>
        <dbReference type="EMBL" id="TMW89772.1"/>
    </source>
</evidence>
<feature type="region of interest" description="Disordered" evidence="1">
    <location>
        <begin position="110"/>
        <end position="137"/>
    </location>
</feature>
<feature type="compositionally biased region" description="Basic and acidic residues" evidence="1">
    <location>
        <begin position="125"/>
        <end position="137"/>
    </location>
</feature>
<sequence>NKDSVCWKSVKMRLDRWTSRRTVEVTTDRHRLRRPILDAISSASLFITLNGRYDRSSKAQRSIKGLRSKTLELLQYGYWDYFSELHDEPTGRTVMDTTVRHAFCNPTLGQTSPSSFSSCTTLPPTDRHEHDGLSQAP</sequence>
<name>A0A6N2B4I9_SOLCI</name>
<gene>
    <name evidence="2" type="ORF">EJD97_016639</name>
</gene>
<feature type="compositionally biased region" description="Polar residues" evidence="1">
    <location>
        <begin position="110"/>
        <end position="123"/>
    </location>
</feature>
<protein>
    <submittedName>
        <fullName evidence="2">Uncharacterized protein</fullName>
    </submittedName>
</protein>
<dbReference type="EMBL" id="RXGB01004398">
    <property type="protein sequence ID" value="TMW89772.1"/>
    <property type="molecule type" value="Genomic_DNA"/>
</dbReference>
<evidence type="ECO:0000256" key="1">
    <source>
        <dbReference type="SAM" id="MobiDB-lite"/>
    </source>
</evidence>
<accession>A0A6N2B4I9</accession>
<dbReference type="AlphaFoldDB" id="A0A6N2B4I9"/>
<reference evidence="2" key="1">
    <citation type="submission" date="2019-05" db="EMBL/GenBank/DDBJ databases">
        <title>The de novo reference genome and transcriptome assemblies of the wild tomato species Solanum chilense.</title>
        <authorList>
            <person name="Stam R."/>
            <person name="Nosenko T."/>
            <person name="Hoerger A.C."/>
            <person name="Stephan W."/>
            <person name="Seidel M.A."/>
            <person name="Kuhn J.M.M."/>
            <person name="Haberer G."/>
            <person name="Tellier A."/>
        </authorList>
    </citation>
    <scope>NUCLEOTIDE SEQUENCE</scope>
    <source>
        <tissue evidence="2">Mature leaves</tissue>
    </source>
</reference>
<feature type="non-terminal residue" evidence="2">
    <location>
        <position position="1"/>
    </location>
</feature>
<comment type="caution">
    <text evidence="2">The sequence shown here is derived from an EMBL/GenBank/DDBJ whole genome shotgun (WGS) entry which is preliminary data.</text>
</comment>